<gene>
    <name evidence="1" type="ORF">H8S40_10625</name>
</gene>
<dbReference type="RefSeq" id="WP_022075022.1">
    <property type="nucleotide sequence ID" value="NZ_JACOPE010000001.1"/>
</dbReference>
<protein>
    <submittedName>
        <fullName evidence="1">Endosialidase</fullName>
    </submittedName>
</protein>
<sequence>MATVKELLRAESDGTLSFGDYTLTSKTKLDNFEFEGDLYKVKTFAEITKLEKNGMFVYESVPGSAVENFKETDREVEFEVSAPEDVQFTLELEPDSEYEVFIDEASAGKMTTNLSGKLSVSIELNANESAAVKVVKR</sequence>
<dbReference type="Proteomes" id="UP000631576">
    <property type="component" value="Unassembled WGS sequence"/>
</dbReference>
<accession>A0ABR7G981</accession>
<name>A0ABR7G981_9FIRM</name>
<dbReference type="EMBL" id="JACOPE010000001">
    <property type="protein sequence ID" value="MBC5684005.1"/>
    <property type="molecule type" value="Genomic_DNA"/>
</dbReference>
<comment type="caution">
    <text evidence="1">The sequence shown here is derived from an EMBL/GenBank/DDBJ whole genome shotgun (WGS) entry which is preliminary data.</text>
</comment>
<proteinExistence type="predicted"/>
<keyword evidence="2" id="KW-1185">Reference proteome</keyword>
<evidence type="ECO:0000313" key="1">
    <source>
        <dbReference type="EMBL" id="MBC5684005.1"/>
    </source>
</evidence>
<evidence type="ECO:0000313" key="2">
    <source>
        <dbReference type="Proteomes" id="UP000631576"/>
    </source>
</evidence>
<organism evidence="1 2">
    <name type="scientific">Ruminococcus hominis</name>
    <dbReference type="NCBI Taxonomy" id="2763065"/>
    <lineage>
        <taxon>Bacteria</taxon>
        <taxon>Bacillati</taxon>
        <taxon>Bacillota</taxon>
        <taxon>Clostridia</taxon>
        <taxon>Eubacteriales</taxon>
        <taxon>Oscillospiraceae</taxon>
        <taxon>Ruminococcus</taxon>
    </lineage>
</organism>
<reference evidence="1 2" key="1">
    <citation type="submission" date="2020-08" db="EMBL/GenBank/DDBJ databases">
        <title>Genome public.</title>
        <authorList>
            <person name="Liu C."/>
            <person name="Sun Q."/>
        </authorList>
    </citation>
    <scope>NUCLEOTIDE SEQUENCE [LARGE SCALE GENOMIC DNA]</scope>
    <source>
        <strain evidence="1 2">NSJ-13</strain>
    </source>
</reference>